<dbReference type="InterPro" id="IPR021441">
    <property type="entry name" value="DUF3090"/>
</dbReference>
<organism evidence="1 2">
    <name type="scientific">Nocardioides pocheonensis</name>
    <dbReference type="NCBI Taxonomy" id="661485"/>
    <lineage>
        <taxon>Bacteria</taxon>
        <taxon>Bacillati</taxon>
        <taxon>Actinomycetota</taxon>
        <taxon>Actinomycetes</taxon>
        <taxon>Propionibacteriales</taxon>
        <taxon>Nocardioidaceae</taxon>
        <taxon>Nocardioides</taxon>
    </lineage>
</organism>
<dbReference type="AlphaFoldDB" id="A0A3N0GPG6"/>
<dbReference type="OrthoDB" id="156387at2"/>
<dbReference type="RefSeq" id="WP_123223717.1">
    <property type="nucleotide sequence ID" value="NZ_RJSF01000040.1"/>
</dbReference>
<accession>A0A3N0GPG6</accession>
<gene>
    <name evidence="1" type="ORF">EFL26_15460</name>
</gene>
<evidence type="ECO:0000313" key="2">
    <source>
        <dbReference type="Proteomes" id="UP000279994"/>
    </source>
</evidence>
<protein>
    <submittedName>
        <fullName evidence="1">DUF3090 domain-containing protein</fullName>
    </submittedName>
</protein>
<reference evidence="1 2" key="1">
    <citation type="submission" date="2018-11" db="EMBL/GenBank/DDBJ databases">
        <authorList>
            <person name="Li F."/>
        </authorList>
    </citation>
    <scope>NUCLEOTIDE SEQUENCE [LARGE SCALE GENOMIC DNA]</scope>
    <source>
        <strain evidence="1 2">Gsoil 818</strain>
    </source>
</reference>
<name>A0A3N0GPG6_9ACTN</name>
<dbReference type="Proteomes" id="UP000279994">
    <property type="component" value="Unassembled WGS sequence"/>
</dbReference>
<keyword evidence="2" id="KW-1185">Reference proteome</keyword>
<comment type="caution">
    <text evidence="1">The sequence shown here is derived from an EMBL/GenBank/DDBJ whole genome shotgun (WGS) entry which is preliminary data.</text>
</comment>
<dbReference type="NCBIfam" id="TIGR03847">
    <property type="entry name" value="conserved hypothetical protein"/>
    <property type="match status" value="1"/>
</dbReference>
<evidence type="ECO:0000313" key="1">
    <source>
        <dbReference type="EMBL" id="RNM14309.1"/>
    </source>
</evidence>
<sequence>MPPVVHRFDPPERFVAGTVGEPGHRTFFLQAREGLRVTSVALEKQQVAILGERIDELLDELMSAGGVASLIPAITPVEQVDNAPLEQPIAEEFRAGTITLSWDAEDERVVIEVFPVVEVDVPIEADEEDLVDLPIDEPEPEELFVVRLTPVQARVFATRAASVVSAGRPACQFCGGPVDPAGHLCPRANGFRRHPT</sequence>
<dbReference type="EMBL" id="RJSF01000040">
    <property type="protein sequence ID" value="RNM14309.1"/>
    <property type="molecule type" value="Genomic_DNA"/>
</dbReference>
<dbReference type="Pfam" id="PF11290">
    <property type="entry name" value="DUF3090"/>
    <property type="match status" value="1"/>
</dbReference>
<proteinExistence type="predicted"/>